<keyword evidence="2" id="KW-0378">Hydrolase</keyword>
<feature type="domain" description="Helicase C-terminal" evidence="6">
    <location>
        <begin position="812"/>
        <end position="976"/>
    </location>
</feature>
<evidence type="ECO:0000256" key="3">
    <source>
        <dbReference type="ARBA" id="ARBA00022840"/>
    </source>
</evidence>
<evidence type="ECO:0000313" key="8">
    <source>
        <dbReference type="Proteomes" id="UP001063166"/>
    </source>
</evidence>
<evidence type="ECO:0000259" key="5">
    <source>
        <dbReference type="PROSITE" id="PS51192"/>
    </source>
</evidence>
<evidence type="ECO:0000313" key="7">
    <source>
        <dbReference type="EMBL" id="GLB36948.1"/>
    </source>
</evidence>
<accession>A0A9P3PK51</accession>
<dbReference type="InterPro" id="IPR027417">
    <property type="entry name" value="P-loop_NTPase"/>
</dbReference>
<dbReference type="InterPro" id="IPR000330">
    <property type="entry name" value="SNF2_N"/>
</dbReference>
<reference evidence="7" key="1">
    <citation type="submission" date="2022-07" db="EMBL/GenBank/DDBJ databases">
        <title>The genome of Lyophyllum shimeji provides insight into the initial evolution of ectomycorrhizal fungal genome.</title>
        <authorList>
            <person name="Kobayashi Y."/>
            <person name="Shibata T."/>
            <person name="Hirakawa H."/>
            <person name="Shigenobu S."/>
            <person name="Nishiyama T."/>
            <person name="Yamada A."/>
            <person name="Hasebe M."/>
            <person name="Kawaguchi M."/>
        </authorList>
    </citation>
    <scope>NUCLEOTIDE SEQUENCE</scope>
    <source>
        <strain evidence="7">AT787</strain>
    </source>
</reference>
<dbReference type="Proteomes" id="UP001063166">
    <property type="component" value="Unassembled WGS sequence"/>
</dbReference>
<dbReference type="InterPro" id="IPR049730">
    <property type="entry name" value="SNF2/RAD54-like_C"/>
</dbReference>
<keyword evidence="1" id="KW-0547">Nucleotide-binding</keyword>
<dbReference type="Gene3D" id="3.40.50.10810">
    <property type="entry name" value="Tandem AAA-ATPase domain"/>
    <property type="match status" value="1"/>
</dbReference>
<feature type="compositionally biased region" description="Polar residues" evidence="4">
    <location>
        <begin position="1108"/>
        <end position="1118"/>
    </location>
</feature>
<protein>
    <submittedName>
        <fullName evidence="7">Aortic smooth muscle cell differentiation</fullName>
    </submittedName>
</protein>
<dbReference type="PANTHER" id="PTHR10799">
    <property type="entry name" value="SNF2/RAD54 HELICASE FAMILY"/>
    <property type="match status" value="1"/>
</dbReference>
<dbReference type="InterPro" id="IPR001650">
    <property type="entry name" value="Helicase_C-like"/>
</dbReference>
<dbReference type="CDD" id="cd18793">
    <property type="entry name" value="SF2_C_SNF"/>
    <property type="match status" value="1"/>
</dbReference>
<feature type="compositionally biased region" description="Basic residues" evidence="4">
    <location>
        <begin position="996"/>
        <end position="1009"/>
    </location>
</feature>
<sequence>MPTHKGPAALAKMHALNGAPWQWPTWQGLTGIRHGLFPDDDTKLPRGWTRQNAVDVQSFFRAYQQQPTEEAKLSFIANSKGVSAYPGREFWNAWVNRYLPTWGIHALIVEELREFEIHPLTILMREGTPTFGRTPRPTYPWSSTLLECLQMLVQRSWNNIRMQINRMRTQHTEIEAAALATFKADLEIGKPTKAKVDRAIRAVARWKECAELFNTPDNVKKAEDMLAELRAILEGLGAKLKKRSEPKGKCAEVLPCNCPPCTVVSSSQDISFIGHTGLCKVAAVDLKNLATEEDVSDLLNLFDEYFEQEVNDHDILDPPAAENRDLNGVDGDFGMELEAKMSPASLAISLGFRTGLPPSFNRYRHRSGITPWDDPQLFTKVNPDDIPEYLSKLRLHWHQLSGLHSIARSVFSREIVDAFIAGILIGDGVGLGKSAQAILFITLLMQVLYCQERNRKLPRIIEEYPYLAGKEKIPSLPHLIVCPGTLVAQWVNEIKTFLVPRGVDIFVYDSQTNAAEFWGPDGPLARSKHKPHNRIVVASHSALFRDMSDTHVESKKAKRTARPWDSPKAKRSLDRTIFGHQFLTVIVDEAHNMRNAGRKHTAALRLLQQATVRLIMTATPLHTSSKDIAAMGRLVGIPHFSTEAAFEEEREDASAVRRAKKLDDDGEAVQFEQTQAVKRLQGHLTGHFLRRTTESEDFQGNILIPLPPYKEIMGILNLTERERKIITDRTETVKAALACVSSKGRPTEAFYLEYRRAVAYAMENPNEPWPSFQTLETWLEAKSTKMDTCARICKHYLARDDVQDVSFADGQPIFPEIVAVPKEQVQQTRRILIYSEFASMAPLLQNVLQLYTIPSLAINGKLSFDKRDKQVKRLYDDRDPARVFIFSSVGAAGLNLSIADVVILLDQPWSAQDENQIRGRAWRQPQKKTVKTIHLLASDSADLLIHDMARQKRDMFDAFVNKELGEEWSQLLKGYAPDAPDADDADDGMEKPAPKPSKKAKQRRDHKKQLVVVDRELPEISEPDSAMASEGDITMGGSEPEVTSDALSSAANVSDVDEDHNPASDGGVPREAEEAAKRTRSRRNPLFSSDDDQPAPVKGRAVRVREGATTSEASGCDS</sequence>
<name>A0A9P3PK51_LYOSH</name>
<dbReference type="OrthoDB" id="3270319at2759"/>
<dbReference type="Pfam" id="PF00271">
    <property type="entry name" value="Helicase_C"/>
    <property type="match status" value="1"/>
</dbReference>
<dbReference type="SMART" id="SM00487">
    <property type="entry name" value="DEXDc"/>
    <property type="match status" value="1"/>
</dbReference>
<dbReference type="GO" id="GO:0005524">
    <property type="term" value="F:ATP binding"/>
    <property type="evidence" value="ECO:0007669"/>
    <property type="project" value="InterPro"/>
</dbReference>
<keyword evidence="8" id="KW-1185">Reference proteome</keyword>
<dbReference type="PROSITE" id="PS51192">
    <property type="entry name" value="HELICASE_ATP_BIND_1"/>
    <property type="match status" value="1"/>
</dbReference>
<gene>
    <name evidence="7" type="ORF">LshimejAT787_0312350</name>
</gene>
<keyword evidence="3" id="KW-0067">ATP-binding</keyword>
<dbReference type="InterPro" id="IPR038718">
    <property type="entry name" value="SNF2-like_sf"/>
</dbReference>
<evidence type="ECO:0000256" key="1">
    <source>
        <dbReference type="ARBA" id="ARBA00022741"/>
    </source>
</evidence>
<dbReference type="SMART" id="SM00490">
    <property type="entry name" value="HELICc"/>
    <property type="match status" value="1"/>
</dbReference>
<evidence type="ECO:0000256" key="4">
    <source>
        <dbReference type="SAM" id="MobiDB-lite"/>
    </source>
</evidence>
<feature type="region of interest" description="Disordered" evidence="4">
    <location>
        <begin position="974"/>
        <end position="1118"/>
    </location>
</feature>
<evidence type="ECO:0000259" key="6">
    <source>
        <dbReference type="PROSITE" id="PS51194"/>
    </source>
</evidence>
<feature type="domain" description="Helicase ATP-binding" evidence="5">
    <location>
        <begin position="422"/>
        <end position="638"/>
    </location>
</feature>
<dbReference type="GO" id="GO:0016787">
    <property type="term" value="F:hydrolase activity"/>
    <property type="evidence" value="ECO:0007669"/>
    <property type="project" value="UniProtKB-KW"/>
</dbReference>
<dbReference type="PROSITE" id="PS51194">
    <property type="entry name" value="HELICASE_CTER"/>
    <property type="match status" value="1"/>
</dbReference>
<dbReference type="Pfam" id="PF00176">
    <property type="entry name" value="SNF2-rel_dom"/>
    <property type="match status" value="1"/>
</dbReference>
<proteinExistence type="predicted"/>
<dbReference type="Gene3D" id="3.40.50.300">
    <property type="entry name" value="P-loop containing nucleotide triphosphate hydrolases"/>
    <property type="match status" value="1"/>
</dbReference>
<dbReference type="EMBL" id="BRPK01000003">
    <property type="protein sequence ID" value="GLB36948.1"/>
    <property type="molecule type" value="Genomic_DNA"/>
</dbReference>
<dbReference type="SUPFAM" id="SSF52540">
    <property type="entry name" value="P-loop containing nucleoside triphosphate hydrolases"/>
    <property type="match status" value="2"/>
</dbReference>
<organism evidence="7 8">
    <name type="scientific">Lyophyllum shimeji</name>
    <name type="common">Hon-shimeji</name>
    <name type="synonym">Tricholoma shimeji</name>
    <dbReference type="NCBI Taxonomy" id="47721"/>
    <lineage>
        <taxon>Eukaryota</taxon>
        <taxon>Fungi</taxon>
        <taxon>Dikarya</taxon>
        <taxon>Basidiomycota</taxon>
        <taxon>Agaricomycotina</taxon>
        <taxon>Agaricomycetes</taxon>
        <taxon>Agaricomycetidae</taxon>
        <taxon>Agaricales</taxon>
        <taxon>Tricholomatineae</taxon>
        <taxon>Lyophyllaceae</taxon>
        <taxon>Lyophyllum</taxon>
    </lineage>
</organism>
<dbReference type="InterPro" id="IPR014001">
    <property type="entry name" value="Helicase_ATP-bd"/>
</dbReference>
<comment type="caution">
    <text evidence="7">The sequence shown here is derived from an EMBL/GenBank/DDBJ whole genome shotgun (WGS) entry which is preliminary data.</text>
</comment>
<dbReference type="AlphaFoldDB" id="A0A9P3PK51"/>
<evidence type="ECO:0000256" key="2">
    <source>
        <dbReference type="ARBA" id="ARBA00022801"/>
    </source>
</evidence>
<feature type="compositionally biased region" description="Basic and acidic residues" evidence="4">
    <location>
        <begin position="1068"/>
        <end position="1077"/>
    </location>
</feature>